<dbReference type="AlphaFoldDB" id="A0A0C1ZUJ6"/>
<reference evidence="12 13" key="1">
    <citation type="submission" date="2014-12" db="EMBL/GenBank/DDBJ databases">
        <title>Genome assembly of Enhygromyxa salina DSM 15201.</title>
        <authorList>
            <person name="Sharma G."/>
            <person name="Subramanian S."/>
        </authorList>
    </citation>
    <scope>NUCLEOTIDE SEQUENCE [LARGE SCALE GENOMIC DNA]</scope>
    <source>
        <strain evidence="12 13">DSM 15201</strain>
    </source>
</reference>
<dbReference type="RefSeq" id="WP_052553091.1">
    <property type="nucleotide sequence ID" value="NZ_JMCC02000067.1"/>
</dbReference>
<dbReference type="SUPFAM" id="SSF51984">
    <property type="entry name" value="MurCD N-terminal domain"/>
    <property type="match status" value="1"/>
</dbReference>
<evidence type="ECO:0000259" key="10">
    <source>
        <dbReference type="Pfam" id="PF02875"/>
    </source>
</evidence>
<dbReference type="PANTHER" id="PTHR43445:SF3">
    <property type="entry name" value="UDP-N-ACETYLMURAMATE--L-ALANINE LIGASE"/>
    <property type="match status" value="1"/>
</dbReference>
<dbReference type="InterPro" id="IPR050061">
    <property type="entry name" value="MurCDEF_pg_biosynth"/>
</dbReference>
<evidence type="ECO:0000313" key="13">
    <source>
        <dbReference type="Proteomes" id="UP000031599"/>
    </source>
</evidence>
<dbReference type="InterPro" id="IPR000713">
    <property type="entry name" value="Mur_ligase_N"/>
</dbReference>
<feature type="domain" description="Mur ligase C-terminal" evidence="10">
    <location>
        <begin position="310"/>
        <end position="445"/>
    </location>
</feature>
<dbReference type="Proteomes" id="UP000031599">
    <property type="component" value="Unassembled WGS sequence"/>
</dbReference>
<feature type="domain" description="Mur ligase central" evidence="11">
    <location>
        <begin position="108"/>
        <end position="288"/>
    </location>
</feature>
<dbReference type="InterPro" id="IPR004101">
    <property type="entry name" value="Mur_ligase_C"/>
</dbReference>
<organism evidence="12 13">
    <name type="scientific">Enhygromyxa salina</name>
    <dbReference type="NCBI Taxonomy" id="215803"/>
    <lineage>
        <taxon>Bacteria</taxon>
        <taxon>Pseudomonadati</taxon>
        <taxon>Myxococcota</taxon>
        <taxon>Polyangia</taxon>
        <taxon>Nannocystales</taxon>
        <taxon>Nannocystaceae</taxon>
        <taxon>Enhygromyxa</taxon>
    </lineage>
</organism>
<dbReference type="Pfam" id="PF01225">
    <property type="entry name" value="Mur_ligase"/>
    <property type="match status" value="1"/>
</dbReference>
<protein>
    <submittedName>
        <fullName evidence="12">UDP-N-acetylmuramate--alanine ligase</fullName>
    </submittedName>
</protein>
<evidence type="ECO:0000256" key="7">
    <source>
        <dbReference type="ARBA" id="ARBA00023306"/>
    </source>
</evidence>
<feature type="domain" description="Mur ligase N-terminal catalytic" evidence="9">
    <location>
        <begin position="8"/>
        <end position="100"/>
    </location>
</feature>
<dbReference type="GO" id="GO:0016881">
    <property type="term" value="F:acid-amino acid ligase activity"/>
    <property type="evidence" value="ECO:0007669"/>
    <property type="project" value="InterPro"/>
</dbReference>
<dbReference type="Gene3D" id="3.40.1190.10">
    <property type="entry name" value="Mur-like, catalytic domain"/>
    <property type="match status" value="1"/>
</dbReference>
<keyword evidence="8" id="KW-0961">Cell wall biogenesis/degradation</keyword>
<evidence type="ECO:0000259" key="11">
    <source>
        <dbReference type="Pfam" id="PF08245"/>
    </source>
</evidence>
<dbReference type="InterPro" id="IPR036615">
    <property type="entry name" value="Mur_ligase_C_dom_sf"/>
</dbReference>
<evidence type="ECO:0000256" key="2">
    <source>
        <dbReference type="ARBA" id="ARBA00022618"/>
    </source>
</evidence>
<evidence type="ECO:0000259" key="9">
    <source>
        <dbReference type="Pfam" id="PF01225"/>
    </source>
</evidence>
<evidence type="ECO:0000256" key="4">
    <source>
        <dbReference type="ARBA" id="ARBA00022840"/>
    </source>
</evidence>
<keyword evidence="2" id="KW-0132">Cell division</keyword>
<dbReference type="GO" id="GO:0008360">
    <property type="term" value="P:regulation of cell shape"/>
    <property type="evidence" value="ECO:0007669"/>
    <property type="project" value="UniProtKB-KW"/>
</dbReference>
<name>A0A0C1ZUJ6_9BACT</name>
<dbReference type="Pfam" id="PF02875">
    <property type="entry name" value="Mur_ligase_C"/>
    <property type="match status" value="1"/>
</dbReference>
<dbReference type="PANTHER" id="PTHR43445">
    <property type="entry name" value="UDP-N-ACETYLMURAMATE--L-ALANINE LIGASE-RELATED"/>
    <property type="match status" value="1"/>
</dbReference>
<keyword evidence="1 12" id="KW-0436">Ligase</keyword>
<dbReference type="GO" id="GO:0005524">
    <property type="term" value="F:ATP binding"/>
    <property type="evidence" value="ECO:0007669"/>
    <property type="project" value="UniProtKB-KW"/>
</dbReference>
<dbReference type="GO" id="GO:0071555">
    <property type="term" value="P:cell wall organization"/>
    <property type="evidence" value="ECO:0007669"/>
    <property type="project" value="UniProtKB-KW"/>
</dbReference>
<evidence type="ECO:0000256" key="1">
    <source>
        <dbReference type="ARBA" id="ARBA00022598"/>
    </source>
</evidence>
<dbReference type="SUPFAM" id="SSF53244">
    <property type="entry name" value="MurD-like peptide ligases, peptide-binding domain"/>
    <property type="match status" value="1"/>
</dbReference>
<dbReference type="EMBL" id="JMCC02000067">
    <property type="protein sequence ID" value="KIG14698.1"/>
    <property type="molecule type" value="Genomic_DNA"/>
</dbReference>
<evidence type="ECO:0000256" key="3">
    <source>
        <dbReference type="ARBA" id="ARBA00022741"/>
    </source>
</evidence>
<dbReference type="GO" id="GO:0009252">
    <property type="term" value="P:peptidoglycan biosynthetic process"/>
    <property type="evidence" value="ECO:0007669"/>
    <property type="project" value="UniProtKB-KW"/>
</dbReference>
<dbReference type="Pfam" id="PF08245">
    <property type="entry name" value="Mur_ligase_M"/>
    <property type="match status" value="1"/>
</dbReference>
<sequence length="477" mass="49553">MLKPGSRLHLLGIGGVGMSALAHVAARRGYVVSGSDAQPSPNLDRLRAAGIDARSPHGSLGACDLVARSPAVADTHPLVREAGRAGLPILSRAELLAALLPAPERVAVAGTHGKSTTTAMLAHILITVGRDPTVVLGANAPILGGGHRIGSEPIALFEACEGYGALDQTPAPIVCLGNVDDDHVEQFSSRGGFAAIVASFERLCTGAARGLALGVDDARLRAWSEDHLGGTDRPVWGFGLHASARVRGERCGPSECELHVDGRRAGRVRLWAPGAHNLRNALGAIATAGMLGVDPPDAALALSSFAGVSRRLQRLGQVGGALVLDDYAHHPSEVAAAIEAARSEWPAARLIAVFEPHLPSREQRLRERFATALAGADVIVVTPVHAGRERDRGQTEFGIADCLDRARAEAGRARQVIRAEGLDEAVSITRGLAQSEDVVLVMGTGGVSRVAHALVGCRSTHAGGIAQLSDSNRVNGR</sequence>
<comment type="caution">
    <text evidence="12">The sequence shown here is derived from an EMBL/GenBank/DDBJ whole genome shotgun (WGS) entry which is preliminary data.</text>
</comment>
<keyword evidence="7" id="KW-0131">Cell cycle</keyword>
<evidence type="ECO:0000256" key="6">
    <source>
        <dbReference type="ARBA" id="ARBA00022984"/>
    </source>
</evidence>
<keyword evidence="6" id="KW-0573">Peptidoglycan synthesis</keyword>
<dbReference type="SUPFAM" id="SSF53623">
    <property type="entry name" value="MurD-like peptide ligases, catalytic domain"/>
    <property type="match status" value="1"/>
</dbReference>
<dbReference type="Gene3D" id="3.90.190.20">
    <property type="entry name" value="Mur ligase, C-terminal domain"/>
    <property type="match status" value="1"/>
</dbReference>
<dbReference type="GO" id="GO:0051301">
    <property type="term" value="P:cell division"/>
    <property type="evidence" value="ECO:0007669"/>
    <property type="project" value="UniProtKB-KW"/>
</dbReference>
<accession>A0A0C1ZUJ6</accession>
<proteinExistence type="predicted"/>
<evidence type="ECO:0000313" key="12">
    <source>
        <dbReference type="EMBL" id="KIG14698.1"/>
    </source>
</evidence>
<keyword evidence="5" id="KW-0133">Cell shape</keyword>
<dbReference type="InterPro" id="IPR036565">
    <property type="entry name" value="Mur-like_cat_sf"/>
</dbReference>
<evidence type="ECO:0000256" key="8">
    <source>
        <dbReference type="ARBA" id="ARBA00023316"/>
    </source>
</evidence>
<dbReference type="Gene3D" id="3.40.50.720">
    <property type="entry name" value="NAD(P)-binding Rossmann-like Domain"/>
    <property type="match status" value="1"/>
</dbReference>
<keyword evidence="4" id="KW-0067">ATP-binding</keyword>
<evidence type="ECO:0000256" key="5">
    <source>
        <dbReference type="ARBA" id="ARBA00022960"/>
    </source>
</evidence>
<gene>
    <name evidence="12" type="ORF">DB30_06424</name>
</gene>
<keyword evidence="3" id="KW-0547">Nucleotide-binding</keyword>
<dbReference type="InterPro" id="IPR013221">
    <property type="entry name" value="Mur_ligase_cen"/>
</dbReference>